<dbReference type="InterPro" id="IPR022770">
    <property type="entry name" value="IucA/IucC-like_C"/>
</dbReference>
<protein>
    <submittedName>
        <fullName evidence="3">IucA/IucC family C-terminal-domain containing protein</fullName>
    </submittedName>
</protein>
<sequence>MDLQLLGSVGGFFALRTGRPSRAVPLAEVYGGDGRPLAVRVDKVTARLGAPEVRIGVSVAHLGLVARLWSVGLGAAVLHGRLPDLDAERLSWDPDGSSPDDLWLDGVRTVDADRIGEVIVDGHLAPLAAALRHHYRISAALLWGNAGSALAGAVRELHAWAGRSGRPEAARSALDLGHALFRRPELHATGTLTTTGPAPAFRRRSCCLYYRCPSGGLCGDCCFDRPPGRS</sequence>
<evidence type="ECO:0000259" key="2">
    <source>
        <dbReference type="Pfam" id="PF11575"/>
    </source>
</evidence>
<comment type="caution">
    <text evidence="3">The sequence shown here is derived from an EMBL/GenBank/DDBJ whole genome shotgun (WGS) entry which is preliminary data.</text>
</comment>
<name>A0ABW2JCG9_9ACTN</name>
<dbReference type="EMBL" id="JBHTCF010000001">
    <property type="protein sequence ID" value="MFC7303675.1"/>
    <property type="molecule type" value="Genomic_DNA"/>
</dbReference>
<keyword evidence="4" id="KW-1185">Reference proteome</keyword>
<feature type="domain" description="Ferric siderophore reductase C-terminal" evidence="2">
    <location>
        <begin position="203"/>
        <end position="222"/>
    </location>
</feature>
<organism evidence="3 4">
    <name type="scientific">Streptomyces monticola</name>
    <dbReference type="NCBI Taxonomy" id="2666263"/>
    <lineage>
        <taxon>Bacteria</taxon>
        <taxon>Bacillati</taxon>
        <taxon>Actinomycetota</taxon>
        <taxon>Actinomycetes</taxon>
        <taxon>Kitasatosporales</taxon>
        <taxon>Streptomycetaceae</taxon>
        <taxon>Streptomyces</taxon>
    </lineage>
</organism>
<dbReference type="Proteomes" id="UP001596523">
    <property type="component" value="Unassembled WGS sequence"/>
</dbReference>
<reference evidence="4" key="1">
    <citation type="journal article" date="2019" name="Int. J. Syst. Evol. Microbiol.">
        <title>The Global Catalogue of Microorganisms (GCM) 10K type strain sequencing project: providing services to taxonomists for standard genome sequencing and annotation.</title>
        <authorList>
            <consortium name="The Broad Institute Genomics Platform"/>
            <consortium name="The Broad Institute Genome Sequencing Center for Infectious Disease"/>
            <person name="Wu L."/>
            <person name="Ma J."/>
        </authorList>
    </citation>
    <scope>NUCLEOTIDE SEQUENCE [LARGE SCALE GENOMIC DNA]</scope>
    <source>
        <strain evidence="4">SYNS20</strain>
    </source>
</reference>
<accession>A0ABW2JCG9</accession>
<gene>
    <name evidence="3" type="ORF">ACFQVC_05520</name>
</gene>
<feature type="domain" description="Aerobactin siderophore biosynthesis IucA/IucC-like C-terminal" evidence="1">
    <location>
        <begin position="103"/>
        <end position="177"/>
    </location>
</feature>
<evidence type="ECO:0000313" key="3">
    <source>
        <dbReference type="EMBL" id="MFC7303675.1"/>
    </source>
</evidence>
<dbReference type="Pfam" id="PF11575">
    <property type="entry name" value="FhuF_C"/>
    <property type="match status" value="1"/>
</dbReference>
<evidence type="ECO:0000259" key="1">
    <source>
        <dbReference type="Pfam" id="PF06276"/>
    </source>
</evidence>
<proteinExistence type="predicted"/>
<evidence type="ECO:0000313" key="4">
    <source>
        <dbReference type="Proteomes" id="UP001596523"/>
    </source>
</evidence>
<dbReference type="RefSeq" id="WP_381826984.1">
    <property type="nucleotide sequence ID" value="NZ_JBHTCF010000001.1"/>
</dbReference>
<dbReference type="Pfam" id="PF06276">
    <property type="entry name" value="FhuF"/>
    <property type="match status" value="1"/>
</dbReference>
<dbReference type="InterPro" id="IPR024726">
    <property type="entry name" value="FhuF_C"/>
</dbReference>